<dbReference type="OrthoDB" id="20774at2759"/>
<evidence type="ECO:0000259" key="2">
    <source>
        <dbReference type="Pfam" id="PF10433"/>
    </source>
</evidence>
<dbReference type="Pfam" id="PF10433">
    <property type="entry name" value="Beta-prop_RSE1_1st"/>
    <property type="match status" value="1"/>
</dbReference>
<dbReference type="InterPro" id="IPR018846">
    <property type="entry name" value="Beta-prop_RSE1/DDB1/CPSF1_1st"/>
</dbReference>
<feature type="domain" description="RSE1/DDB1/CPSF1 second beta-propeller" evidence="3">
    <location>
        <begin position="564"/>
        <end position="820"/>
    </location>
</feature>
<protein>
    <submittedName>
        <fullName evidence="4">Uncharacterized protein</fullName>
    </submittedName>
</protein>
<accession>G0S8G8</accession>
<evidence type="ECO:0000259" key="3">
    <source>
        <dbReference type="Pfam" id="PF23726"/>
    </source>
</evidence>
<dbReference type="EMBL" id="GL988041">
    <property type="protein sequence ID" value="EGS21142.1"/>
    <property type="molecule type" value="Genomic_DNA"/>
</dbReference>
<sequence length="1340" mass="149581">MALHTNVLHNGEWVTQTIDVYSILSKQTPSSSKKQTTREQLPPPTCGLLTTTISESPHIKHILPVRLRSLRHNDVAIIGLGPDGRLKEVIRRNDFDCQIRNACVIGTFSLDDLREASFETRIKTEEDEFCFSAGPAGHHHPLPPQLLAVFLENGEIIFMFVRENAERKLEFVTGKYEDNIHHALSNDYSGFYVAVDPSSRYMAMASVDYIVIYELEEREVLAERYSRGQPLKPVKTHRLRHTPGSVVNMTFLYPQLGHPGHIILLMIIANNGRPKGYVLDWILGEKLPNVVSRIGLNKFGIPPEHCCPTLLIPLRVESAYISVSGKHLALVTGAVHGAPIHERLSSLQNEPPAFPYHNRTTREPLWVAWARPLRYSSFYSGKDSRGNPPKDFFYLARHDGLVIHIEAKREDQDSVSLSLNILESFPCSMDVGLFACLCEDQAFDILVLGSTNGPGGYWKTLPLGPVVFLGELPYWGPVYDFTTTDEFIDCEGGSQHKAMVPWQEGTVRRPDRVFAAVDMGKKGAIVEYRYGLKADIGLDIDWPGAVKRVWLVSGHHPFSHQGYLLLLSGVDRSAAVYMSYDFGDAEEKTVDDGVPFDLSSPTFAMACSAPMVVQVTRQSIVLAAYGRSIRVPVQEISGLVDAEVSDACIRDDCIALSVLRQARYVIQILKIDTSTLRVAPVHELEVDGEVTALGLDADYTLLVGVRRNLQTSLDYCSLTNPLGGFETVNLTEYLVEQIGPLLPEGPPVAEGIADILPLKGMVLLGTRSGEVIILRNVDGSVLIESEKFGSAVAHLTYSSRSGENGSSVLITCDNALVSMSLDVAYTGTQAILKSKKHRVWPVDSQALHELAPPVQFAMALDVPADDSVTPLLMVSSSRLLLAELHHTPGLVNRVLTVNGTPTRVMYSHAMQSLIVGMVREGRPDLVFLHPDTGEHIGRPQNKQGAPIDSLQAFDKFGDRIFTLTEWTYKKDHGVWNLLLIGLKMGLLLVVRMDKDTHGGHLTIRYRLLYKRDYGEPVYSAIGYDAGIVCCAGDLIRWEVLDPEDKKLRPLREFPINSPGIALRIANGKLFCLTKSDSLAVLEHGNGTEPTTKLCHVDPYRTESWHMIMVESPEPEQQQQQHSAIEGEGSEENQQHQGKRGAMVLTADRFNGIGATWVPWLTKEQETHLVVNSELRVGSIRRFRRGRTRPVWQQYQGRCRPRYGRLAATIDDADILAVTFLGSVIQMSLLNPDAWRLLKYIANLAFADEEICPYLCFGEDKEEQARVRKDPEPREEAEERWVDGDLLRRVVERGILGRLVRGREERVKELLGKVEGRERENVEAVVRGVEEVLGYYLEVAL</sequence>
<dbReference type="eggNOG" id="ENOG502QVPZ">
    <property type="taxonomic scope" value="Eukaryota"/>
</dbReference>
<feature type="region of interest" description="Disordered" evidence="1">
    <location>
        <begin position="1112"/>
        <end position="1139"/>
    </location>
</feature>
<dbReference type="STRING" id="759272.G0S8G8"/>
<dbReference type="InterPro" id="IPR050358">
    <property type="entry name" value="RSE1/DDB1/CFT1"/>
</dbReference>
<dbReference type="PANTHER" id="PTHR10644">
    <property type="entry name" value="DNA REPAIR/RNA PROCESSING CPSF FAMILY"/>
    <property type="match status" value="1"/>
</dbReference>
<dbReference type="KEGG" id="cthr:CTHT_0029830"/>
<gene>
    <name evidence="4" type="ORF">CTHT_0029830</name>
</gene>
<name>G0S8G8_CHATD</name>
<evidence type="ECO:0000313" key="4">
    <source>
        <dbReference type="EMBL" id="EGS21142.1"/>
    </source>
</evidence>
<reference evidence="4 5" key="1">
    <citation type="journal article" date="2011" name="Cell">
        <title>Insight into structure and assembly of the nuclear pore complex by utilizing the genome of a eukaryotic thermophile.</title>
        <authorList>
            <person name="Amlacher S."/>
            <person name="Sarges P."/>
            <person name="Flemming D."/>
            <person name="van Noort V."/>
            <person name="Kunze R."/>
            <person name="Devos D.P."/>
            <person name="Arumugam M."/>
            <person name="Bork P."/>
            <person name="Hurt E."/>
        </authorList>
    </citation>
    <scope>NUCLEOTIDE SEQUENCE [LARGE SCALE GENOMIC DNA]</scope>
    <source>
        <strain evidence="5">DSM 1495 / CBS 144.50 / IMI 039719</strain>
    </source>
</reference>
<keyword evidence="5" id="KW-1185">Reference proteome</keyword>
<dbReference type="Proteomes" id="UP000008066">
    <property type="component" value="Unassembled WGS sequence"/>
</dbReference>
<organism evidence="5">
    <name type="scientific">Chaetomium thermophilum (strain DSM 1495 / CBS 144.50 / IMI 039719)</name>
    <name type="common">Thermochaetoides thermophila</name>
    <dbReference type="NCBI Taxonomy" id="759272"/>
    <lineage>
        <taxon>Eukaryota</taxon>
        <taxon>Fungi</taxon>
        <taxon>Dikarya</taxon>
        <taxon>Ascomycota</taxon>
        <taxon>Pezizomycotina</taxon>
        <taxon>Sordariomycetes</taxon>
        <taxon>Sordariomycetidae</taxon>
        <taxon>Sordariales</taxon>
        <taxon>Chaetomiaceae</taxon>
        <taxon>Thermochaetoides</taxon>
    </lineage>
</organism>
<proteinExistence type="predicted"/>
<feature type="domain" description="RSE1/DDB1/CPSF1 first beta-propeller" evidence="2">
    <location>
        <begin position="60"/>
        <end position="453"/>
    </location>
</feature>
<dbReference type="RefSeq" id="XP_006693438.1">
    <property type="nucleotide sequence ID" value="XM_006693375.1"/>
</dbReference>
<dbReference type="InterPro" id="IPR058543">
    <property type="entry name" value="Beta-prop_RSE1/DDB1/CPSF1_2nd"/>
</dbReference>
<dbReference type="OMA" id="ARDHPRC"/>
<dbReference type="Pfam" id="PF23726">
    <property type="entry name" value="Beta-prop_RSE1_2nd"/>
    <property type="match status" value="1"/>
</dbReference>
<evidence type="ECO:0000313" key="5">
    <source>
        <dbReference type="Proteomes" id="UP000008066"/>
    </source>
</evidence>
<dbReference type="GeneID" id="18257021"/>
<dbReference type="HOGENOM" id="CLU_003539_0_0_1"/>
<evidence type="ECO:0000256" key="1">
    <source>
        <dbReference type="SAM" id="MobiDB-lite"/>
    </source>
</evidence>